<evidence type="ECO:0000313" key="1">
    <source>
        <dbReference type="EMBL" id="GAH48682.1"/>
    </source>
</evidence>
<dbReference type="InterPro" id="IPR013320">
    <property type="entry name" value="ConA-like_dom_sf"/>
</dbReference>
<dbReference type="SUPFAM" id="SSF49899">
    <property type="entry name" value="Concanavalin A-like lectins/glucanases"/>
    <property type="match status" value="1"/>
</dbReference>
<dbReference type="AlphaFoldDB" id="X1FUJ1"/>
<reference evidence="1" key="1">
    <citation type="journal article" date="2014" name="Front. Microbiol.">
        <title>High frequency of phylogenetically diverse reductive dehalogenase-homologous genes in deep subseafloor sedimentary metagenomes.</title>
        <authorList>
            <person name="Kawai M."/>
            <person name="Futagami T."/>
            <person name="Toyoda A."/>
            <person name="Takaki Y."/>
            <person name="Nishi S."/>
            <person name="Hori S."/>
            <person name="Arai W."/>
            <person name="Tsubouchi T."/>
            <person name="Morono Y."/>
            <person name="Uchiyama I."/>
            <person name="Ito T."/>
            <person name="Fujiyama A."/>
            <person name="Inagaki F."/>
            <person name="Takami H."/>
        </authorList>
    </citation>
    <scope>NUCLEOTIDE SEQUENCE</scope>
    <source>
        <strain evidence="1">Expedition CK06-06</strain>
    </source>
</reference>
<dbReference type="Gene3D" id="2.60.120.200">
    <property type="match status" value="1"/>
</dbReference>
<sequence length="197" mass="21717">MEIKKKVLLFIIILISIKVVAAEGEADITFIPPTPDNNTLWNQTTATINISVVDINDTIQWIDWNYSLVGYWNFDYPLTANKIADNSTYDNDGAGQGGWTVANGVRQDVYGQAGVFNGSSDVYYLIEVGSPPEFQMNNESFTAVAWAKWNGSTTGGLNRNTVIGHRTNPPDLSKWGIVVRDSTGECGYEVRDKSGIQ</sequence>
<feature type="non-terminal residue" evidence="1">
    <location>
        <position position="197"/>
    </location>
</feature>
<gene>
    <name evidence="1" type="ORF">S03H2_39392</name>
</gene>
<comment type="caution">
    <text evidence="1">The sequence shown here is derived from an EMBL/GenBank/DDBJ whole genome shotgun (WGS) entry which is preliminary data.</text>
</comment>
<organism evidence="1">
    <name type="scientific">marine sediment metagenome</name>
    <dbReference type="NCBI Taxonomy" id="412755"/>
    <lineage>
        <taxon>unclassified sequences</taxon>
        <taxon>metagenomes</taxon>
        <taxon>ecological metagenomes</taxon>
    </lineage>
</organism>
<proteinExistence type="predicted"/>
<dbReference type="EMBL" id="BARU01024348">
    <property type="protein sequence ID" value="GAH48682.1"/>
    <property type="molecule type" value="Genomic_DNA"/>
</dbReference>
<protein>
    <submittedName>
        <fullName evidence="1">Uncharacterized protein</fullName>
    </submittedName>
</protein>
<accession>X1FUJ1</accession>
<name>X1FUJ1_9ZZZZ</name>